<name>W8T6U9_PEPAC</name>
<dbReference type="EC" id="2.7.8.5" evidence="5 16"/>
<dbReference type="PATRIC" id="fig|1286171.3.peg.1259"/>
<dbReference type="RefSeq" id="WP_025435593.1">
    <property type="nucleotide sequence ID" value="NZ_CP007452.1"/>
</dbReference>
<evidence type="ECO:0000256" key="15">
    <source>
        <dbReference type="ARBA" id="ARBA00048586"/>
    </source>
</evidence>
<dbReference type="InterPro" id="IPR050324">
    <property type="entry name" value="CDP-alcohol_PTase-I"/>
</dbReference>
<gene>
    <name evidence="19" type="primary">pgsA</name>
    <name evidence="19" type="ORF">EAL2_c13100</name>
</gene>
<dbReference type="Pfam" id="PF01066">
    <property type="entry name" value="CDP-OH_P_transf"/>
    <property type="match status" value="1"/>
</dbReference>
<evidence type="ECO:0000256" key="6">
    <source>
        <dbReference type="ARBA" id="ARBA00014944"/>
    </source>
</evidence>
<feature type="transmembrane region" description="Helical" evidence="18">
    <location>
        <begin position="30"/>
        <end position="50"/>
    </location>
</feature>
<dbReference type="InterPro" id="IPR000462">
    <property type="entry name" value="CDP-OH_P_trans"/>
</dbReference>
<evidence type="ECO:0000256" key="17">
    <source>
        <dbReference type="RuleBase" id="RU003750"/>
    </source>
</evidence>
<comment type="subcellular location">
    <subcellularLocation>
        <location evidence="2">Membrane</location>
        <topology evidence="2">Multi-pass membrane protein</topology>
    </subcellularLocation>
</comment>
<dbReference type="InterPro" id="IPR043130">
    <property type="entry name" value="CDP-OH_PTrfase_TM_dom"/>
</dbReference>
<organism evidence="19 20">
    <name type="scientific">Peptoclostridium acidaminophilum DSM 3953</name>
    <dbReference type="NCBI Taxonomy" id="1286171"/>
    <lineage>
        <taxon>Bacteria</taxon>
        <taxon>Bacillati</taxon>
        <taxon>Bacillota</taxon>
        <taxon>Clostridia</taxon>
        <taxon>Peptostreptococcales</taxon>
        <taxon>Peptoclostridiaceae</taxon>
        <taxon>Peptoclostridium</taxon>
    </lineage>
</organism>
<dbReference type="PIRSF" id="PIRSF000847">
    <property type="entry name" value="Phos_ph_gly_syn"/>
    <property type="match status" value="1"/>
</dbReference>
<comment type="pathway">
    <text evidence="3">Phospholipid metabolism; phosphatidylglycerol biosynthesis; phosphatidylglycerol from CDP-diacylglycerol: step 1/2.</text>
</comment>
<dbReference type="GO" id="GO:0008444">
    <property type="term" value="F:CDP-diacylglycerol-glycerol-3-phosphate 3-phosphatidyltransferase activity"/>
    <property type="evidence" value="ECO:0007669"/>
    <property type="project" value="UniProtKB-UniRule"/>
</dbReference>
<accession>W8T6U9</accession>
<dbReference type="STRING" id="1286171.EAL2_c13100"/>
<evidence type="ECO:0000256" key="4">
    <source>
        <dbReference type="ARBA" id="ARBA00010441"/>
    </source>
</evidence>
<keyword evidence="12 18" id="KW-0472">Membrane</keyword>
<protein>
    <recommendedName>
        <fullName evidence="6 16">CDP-diacylglycerol--glycerol-3-phosphate 3-phosphatidyltransferase</fullName>
        <ecNumber evidence="5 16">2.7.8.5</ecNumber>
    </recommendedName>
</protein>
<reference evidence="19 20" key="1">
    <citation type="journal article" date="2014" name="Genome Announc.">
        <title>Complete Genome Sequence of Amino Acid-Utilizing Eubacterium acidaminophilum al-2 (DSM 3953).</title>
        <authorList>
            <person name="Poehlein A."/>
            <person name="Andreesen J.R."/>
            <person name="Daniel R."/>
        </authorList>
    </citation>
    <scope>NUCLEOTIDE SEQUENCE [LARGE SCALE GENOMIC DNA]</scope>
    <source>
        <strain evidence="19 20">DSM 3953</strain>
    </source>
</reference>
<evidence type="ECO:0000256" key="7">
    <source>
        <dbReference type="ARBA" id="ARBA00022516"/>
    </source>
</evidence>
<evidence type="ECO:0000256" key="16">
    <source>
        <dbReference type="NCBIfam" id="TIGR00560"/>
    </source>
</evidence>
<dbReference type="PANTHER" id="PTHR14269:SF62">
    <property type="entry name" value="CDP-DIACYLGLYCEROL--GLYCEROL-3-PHOSPHATE 3-PHOSPHATIDYLTRANSFERASE 1, CHLOROPLASTIC"/>
    <property type="match status" value="1"/>
</dbReference>
<dbReference type="Proteomes" id="UP000019591">
    <property type="component" value="Chromosome"/>
</dbReference>
<evidence type="ECO:0000256" key="3">
    <source>
        <dbReference type="ARBA" id="ARBA00005042"/>
    </source>
</evidence>
<dbReference type="InterPro" id="IPR048254">
    <property type="entry name" value="CDP_ALCOHOL_P_TRANSF_CS"/>
</dbReference>
<dbReference type="GO" id="GO:0016020">
    <property type="term" value="C:membrane"/>
    <property type="evidence" value="ECO:0007669"/>
    <property type="project" value="UniProtKB-SubCell"/>
</dbReference>
<keyword evidence="7" id="KW-0444">Lipid biosynthesis</keyword>
<keyword evidence="20" id="KW-1185">Reference proteome</keyword>
<comment type="function">
    <text evidence="1">This protein catalyzes the committed step to the synthesis of the acidic phospholipids.</text>
</comment>
<evidence type="ECO:0000313" key="19">
    <source>
        <dbReference type="EMBL" id="AHM56605.1"/>
    </source>
</evidence>
<dbReference type="Gene3D" id="1.20.120.1760">
    <property type="match status" value="1"/>
</dbReference>
<evidence type="ECO:0000256" key="14">
    <source>
        <dbReference type="ARBA" id="ARBA00023264"/>
    </source>
</evidence>
<evidence type="ECO:0000256" key="11">
    <source>
        <dbReference type="ARBA" id="ARBA00023098"/>
    </source>
</evidence>
<comment type="catalytic activity">
    <reaction evidence="15">
        <text>a CDP-1,2-diacyl-sn-glycerol + sn-glycerol 3-phosphate = a 1,2-diacyl-sn-glycero-3-phospho-(1'-sn-glycero-3'-phosphate) + CMP + H(+)</text>
        <dbReference type="Rhea" id="RHEA:12593"/>
        <dbReference type="ChEBI" id="CHEBI:15378"/>
        <dbReference type="ChEBI" id="CHEBI:57597"/>
        <dbReference type="ChEBI" id="CHEBI:58332"/>
        <dbReference type="ChEBI" id="CHEBI:60110"/>
        <dbReference type="ChEBI" id="CHEBI:60377"/>
        <dbReference type="EC" id="2.7.8.5"/>
    </reaction>
</comment>
<keyword evidence="9 18" id="KW-0812">Transmembrane</keyword>
<dbReference type="KEGG" id="eac:EAL2_c13100"/>
<dbReference type="GO" id="GO:0006655">
    <property type="term" value="P:phosphatidylglycerol biosynthetic process"/>
    <property type="evidence" value="ECO:0007669"/>
    <property type="project" value="UniProtKB-UniPathway"/>
</dbReference>
<sequence>MNLANKLTIFRMALVPVFMLIMLADFKYSLYAAALIFALASFTDFLDGYIARKYNMITNFGKLMDPLADKVLVSAALITMVETGMLSSWIPVIIISREFTISIIRAIAASSGVVIAASKWGKLKTISQIAAILLMLLGVPGGIYVMWLAAILTVYSGYDYIRLNKSIIA</sequence>
<keyword evidence="8 17" id="KW-0808">Transferase</keyword>
<dbReference type="PANTHER" id="PTHR14269">
    <property type="entry name" value="CDP-DIACYLGLYCEROL--GLYCEROL-3-PHOSPHATE 3-PHOSPHATIDYLTRANSFERASE-RELATED"/>
    <property type="match status" value="1"/>
</dbReference>
<dbReference type="InterPro" id="IPR004570">
    <property type="entry name" value="Phosphatidylglycerol_P_synth"/>
</dbReference>
<evidence type="ECO:0000256" key="9">
    <source>
        <dbReference type="ARBA" id="ARBA00022692"/>
    </source>
</evidence>
<dbReference type="eggNOG" id="COG0558">
    <property type="taxonomic scope" value="Bacteria"/>
</dbReference>
<evidence type="ECO:0000256" key="1">
    <source>
        <dbReference type="ARBA" id="ARBA00003973"/>
    </source>
</evidence>
<feature type="transmembrane region" description="Helical" evidence="18">
    <location>
        <begin position="7"/>
        <end position="24"/>
    </location>
</feature>
<feature type="transmembrane region" description="Helical" evidence="18">
    <location>
        <begin position="129"/>
        <end position="155"/>
    </location>
</feature>
<keyword evidence="14" id="KW-1208">Phospholipid metabolism</keyword>
<keyword evidence="13" id="KW-0594">Phospholipid biosynthesis</keyword>
<dbReference type="AlphaFoldDB" id="W8T6U9"/>
<proteinExistence type="inferred from homology"/>
<feature type="transmembrane region" description="Helical" evidence="18">
    <location>
        <begin position="99"/>
        <end position="117"/>
    </location>
</feature>
<dbReference type="OrthoDB" id="9796672at2"/>
<evidence type="ECO:0000256" key="10">
    <source>
        <dbReference type="ARBA" id="ARBA00022989"/>
    </source>
</evidence>
<dbReference type="UniPathway" id="UPA00084">
    <property type="reaction ID" value="UER00503"/>
</dbReference>
<comment type="similarity">
    <text evidence="4 17">Belongs to the CDP-alcohol phosphatidyltransferase class-I family.</text>
</comment>
<evidence type="ECO:0000256" key="2">
    <source>
        <dbReference type="ARBA" id="ARBA00004141"/>
    </source>
</evidence>
<evidence type="ECO:0000256" key="8">
    <source>
        <dbReference type="ARBA" id="ARBA00022679"/>
    </source>
</evidence>
<dbReference type="HOGENOM" id="CLU_051314_2_2_9"/>
<evidence type="ECO:0000256" key="13">
    <source>
        <dbReference type="ARBA" id="ARBA00023209"/>
    </source>
</evidence>
<feature type="transmembrane region" description="Helical" evidence="18">
    <location>
        <begin position="71"/>
        <end position="93"/>
    </location>
</feature>
<evidence type="ECO:0000256" key="12">
    <source>
        <dbReference type="ARBA" id="ARBA00023136"/>
    </source>
</evidence>
<keyword evidence="10 18" id="KW-1133">Transmembrane helix</keyword>
<evidence type="ECO:0000256" key="5">
    <source>
        <dbReference type="ARBA" id="ARBA00013170"/>
    </source>
</evidence>
<dbReference type="NCBIfam" id="TIGR00560">
    <property type="entry name" value="pgsA"/>
    <property type="match status" value="1"/>
</dbReference>
<evidence type="ECO:0000313" key="20">
    <source>
        <dbReference type="Proteomes" id="UP000019591"/>
    </source>
</evidence>
<dbReference type="PROSITE" id="PS00379">
    <property type="entry name" value="CDP_ALCOHOL_P_TRANSF"/>
    <property type="match status" value="1"/>
</dbReference>
<keyword evidence="11" id="KW-0443">Lipid metabolism</keyword>
<dbReference type="EMBL" id="CP007452">
    <property type="protein sequence ID" value="AHM56605.1"/>
    <property type="molecule type" value="Genomic_DNA"/>
</dbReference>
<evidence type="ECO:0000256" key="18">
    <source>
        <dbReference type="SAM" id="Phobius"/>
    </source>
</evidence>